<accession>A0A368H0B8</accession>
<dbReference type="AlphaFoldDB" id="A0A368H0B8"/>
<name>A0A368H0B8_ANCCA</name>
<dbReference type="InterPro" id="IPR052797">
    <property type="entry name" value="RegFact_GeneExpr_CellDeath"/>
</dbReference>
<evidence type="ECO:0000313" key="3">
    <source>
        <dbReference type="Proteomes" id="UP000252519"/>
    </source>
</evidence>
<gene>
    <name evidence="2" type="ORF">ANCCAN_05177</name>
</gene>
<feature type="compositionally biased region" description="Low complexity" evidence="1">
    <location>
        <begin position="267"/>
        <end position="286"/>
    </location>
</feature>
<protein>
    <submittedName>
        <fullName evidence="2">Uncharacterized protein</fullName>
    </submittedName>
</protein>
<feature type="compositionally biased region" description="Acidic residues" evidence="1">
    <location>
        <begin position="206"/>
        <end position="234"/>
    </location>
</feature>
<dbReference type="STRING" id="29170.A0A368H0B8"/>
<sequence length="303" mass="34003">MWSGYAMYRCNRAGIFKTSGTIRAGTTTKKAQSHCSAFLRISEYSDGSLDVTCCFGHIFHELDPTALRLNERQCGVLRKLLEERKYISDICAQMRTEYPPTNRLHYTSTNDIRNLALRLGLPILIKDRKQPPLRFVPSRTRGGNKPSCSPENGGESPEDEETNPEEQIDQEDNISSADISEQEDPISGDEVSQNSEDEIVHSDVEHEGEDEDEDDDGLAIENPHEDDEGYSEDSDGLRIDVDQASVKILVKIRYKILKRKDSDDDSVLSAPSPSPAQSSPSNSSESRPLRARRAPRRFVEEEA</sequence>
<reference evidence="2 3" key="1">
    <citation type="submission" date="2014-10" db="EMBL/GenBank/DDBJ databases">
        <title>Draft genome of the hookworm Ancylostoma caninum.</title>
        <authorList>
            <person name="Mitreva M."/>
        </authorList>
    </citation>
    <scope>NUCLEOTIDE SEQUENCE [LARGE SCALE GENOMIC DNA]</scope>
    <source>
        <strain evidence="2 3">Baltimore</strain>
    </source>
</reference>
<dbReference type="OrthoDB" id="5855354at2759"/>
<organism evidence="2 3">
    <name type="scientific">Ancylostoma caninum</name>
    <name type="common">Dog hookworm</name>
    <dbReference type="NCBI Taxonomy" id="29170"/>
    <lineage>
        <taxon>Eukaryota</taxon>
        <taxon>Metazoa</taxon>
        <taxon>Ecdysozoa</taxon>
        <taxon>Nematoda</taxon>
        <taxon>Chromadorea</taxon>
        <taxon>Rhabditida</taxon>
        <taxon>Rhabditina</taxon>
        <taxon>Rhabditomorpha</taxon>
        <taxon>Strongyloidea</taxon>
        <taxon>Ancylostomatidae</taxon>
        <taxon>Ancylostomatinae</taxon>
        <taxon>Ancylostoma</taxon>
    </lineage>
</organism>
<evidence type="ECO:0000313" key="2">
    <source>
        <dbReference type="EMBL" id="RCN48715.1"/>
    </source>
</evidence>
<feature type="region of interest" description="Disordered" evidence="1">
    <location>
        <begin position="260"/>
        <end position="303"/>
    </location>
</feature>
<proteinExistence type="predicted"/>
<dbReference type="EMBL" id="JOJR01000043">
    <property type="protein sequence ID" value="RCN48715.1"/>
    <property type="molecule type" value="Genomic_DNA"/>
</dbReference>
<dbReference type="Proteomes" id="UP000252519">
    <property type="component" value="Unassembled WGS sequence"/>
</dbReference>
<dbReference type="PANTHER" id="PTHR33936">
    <property type="entry name" value="PROTEIN CBG17840"/>
    <property type="match status" value="1"/>
</dbReference>
<feature type="compositionally biased region" description="Acidic residues" evidence="1">
    <location>
        <begin position="156"/>
        <end position="172"/>
    </location>
</feature>
<keyword evidence="3" id="KW-1185">Reference proteome</keyword>
<evidence type="ECO:0000256" key="1">
    <source>
        <dbReference type="SAM" id="MobiDB-lite"/>
    </source>
</evidence>
<dbReference type="PANTHER" id="PTHR33936:SF24">
    <property type="entry name" value="C2H2-TYPE DOMAIN-CONTAINING PROTEIN"/>
    <property type="match status" value="1"/>
</dbReference>
<comment type="caution">
    <text evidence="2">The sequence shown here is derived from an EMBL/GenBank/DDBJ whole genome shotgun (WGS) entry which is preliminary data.</text>
</comment>
<feature type="region of interest" description="Disordered" evidence="1">
    <location>
        <begin position="132"/>
        <end position="242"/>
    </location>
</feature>